<dbReference type="AlphaFoldDB" id="A0A225DLS0"/>
<reference evidence="2" key="1">
    <citation type="submission" date="2017-06" db="EMBL/GenBank/DDBJ databases">
        <title>Genome analysis of Fimbriiglobus ruber SP5, the first member of the order Planctomycetales with confirmed chitinolytic capability.</title>
        <authorList>
            <person name="Ravin N.V."/>
            <person name="Rakitin A.L."/>
            <person name="Ivanova A.A."/>
            <person name="Beletsky A.V."/>
            <person name="Kulichevskaya I.S."/>
            <person name="Mardanov A.V."/>
            <person name="Dedysh S.N."/>
        </authorList>
    </citation>
    <scope>NUCLEOTIDE SEQUENCE [LARGE SCALE GENOMIC DNA]</scope>
    <source>
        <strain evidence="2">SP5</strain>
    </source>
</reference>
<comment type="caution">
    <text evidence="1">The sequence shown here is derived from an EMBL/GenBank/DDBJ whole genome shotgun (WGS) entry which is preliminary data.</text>
</comment>
<protein>
    <submittedName>
        <fullName evidence="1">Uncharacterized protein</fullName>
    </submittedName>
</protein>
<dbReference type="EMBL" id="NIDE01000005">
    <property type="protein sequence ID" value="OWK42322.1"/>
    <property type="molecule type" value="Genomic_DNA"/>
</dbReference>
<keyword evidence="2" id="KW-1185">Reference proteome</keyword>
<dbReference type="Proteomes" id="UP000214646">
    <property type="component" value="Unassembled WGS sequence"/>
</dbReference>
<name>A0A225DLS0_9BACT</name>
<accession>A0A225DLS0</accession>
<proteinExistence type="predicted"/>
<gene>
    <name evidence="1" type="ORF">FRUB_04400</name>
</gene>
<organism evidence="1 2">
    <name type="scientific">Fimbriiglobus ruber</name>
    <dbReference type="NCBI Taxonomy" id="1908690"/>
    <lineage>
        <taxon>Bacteria</taxon>
        <taxon>Pseudomonadati</taxon>
        <taxon>Planctomycetota</taxon>
        <taxon>Planctomycetia</taxon>
        <taxon>Gemmatales</taxon>
        <taxon>Gemmataceae</taxon>
        <taxon>Fimbriiglobus</taxon>
    </lineage>
</organism>
<sequence length="54" mass="5681">MTPDLPFIKGAFAGRASGGFSVATADLLTFFPRVHIGTLHPSPPTWGKLPLKCG</sequence>
<evidence type="ECO:0000313" key="1">
    <source>
        <dbReference type="EMBL" id="OWK42322.1"/>
    </source>
</evidence>
<evidence type="ECO:0000313" key="2">
    <source>
        <dbReference type="Proteomes" id="UP000214646"/>
    </source>
</evidence>
<dbReference type="RefSeq" id="WP_161967507.1">
    <property type="nucleotide sequence ID" value="NZ_NIDE01000005.1"/>
</dbReference>